<name>A0ABR1XN06_9PEZI</name>
<dbReference type="Proteomes" id="UP001456524">
    <property type="component" value="Unassembled WGS sequence"/>
</dbReference>
<evidence type="ECO:0000313" key="2">
    <source>
        <dbReference type="EMBL" id="KAK8161609.1"/>
    </source>
</evidence>
<proteinExistence type="predicted"/>
<evidence type="ECO:0000256" key="1">
    <source>
        <dbReference type="SAM" id="MobiDB-lite"/>
    </source>
</evidence>
<dbReference type="EMBL" id="JBBWUH010000007">
    <property type="protein sequence ID" value="KAK8161609.1"/>
    <property type="molecule type" value="Genomic_DNA"/>
</dbReference>
<feature type="region of interest" description="Disordered" evidence="1">
    <location>
        <begin position="224"/>
        <end position="260"/>
    </location>
</feature>
<gene>
    <name evidence="2" type="ORF">IWX90DRAFT_438163</name>
</gene>
<organism evidence="2 3">
    <name type="scientific">Phyllosticta citrichinensis</name>
    <dbReference type="NCBI Taxonomy" id="1130410"/>
    <lineage>
        <taxon>Eukaryota</taxon>
        <taxon>Fungi</taxon>
        <taxon>Dikarya</taxon>
        <taxon>Ascomycota</taxon>
        <taxon>Pezizomycotina</taxon>
        <taxon>Dothideomycetes</taxon>
        <taxon>Dothideomycetes incertae sedis</taxon>
        <taxon>Botryosphaeriales</taxon>
        <taxon>Phyllostictaceae</taxon>
        <taxon>Phyllosticta</taxon>
    </lineage>
</organism>
<protein>
    <submittedName>
        <fullName evidence="2">Uncharacterized protein</fullName>
    </submittedName>
</protein>
<feature type="compositionally biased region" description="Low complexity" evidence="1">
    <location>
        <begin position="229"/>
        <end position="247"/>
    </location>
</feature>
<feature type="compositionally biased region" description="Basic and acidic residues" evidence="1">
    <location>
        <begin position="71"/>
        <end position="86"/>
    </location>
</feature>
<sequence length="260" mass="28544">MDGWMDGWTDRLQLSREASMVGRAAWARLRGRGQWRRTKPGVESISLRGETRAAPVWGFPACEGARVGGCEDARGEERRGEERRGEGGNAGPQACPKQRVTTPQTLKGHPNPLLCSALPPTHPTIPFQPFHSILFRPSVPCQKEHEPLSCPRLNKRKPILHACVCFCLVDGRRAMVICTTHSLQTLALCPDLSPRPSHAALFMLFVLPSWVPFQPLSQSSAEPQSCLGLSPQPSALSPQPSVLSPQPRRAGRCKQATELL</sequence>
<reference evidence="2 3" key="1">
    <citation type="journal article" date="2022" name="G3 (Bethesda)">
        <title>Enemy or ally: a genomic approach to elucidate the lifestyle of Phyllosticta citrichinaensis.</title>
        <authorList>
            <person name="Buijs V.A."/>
            <person name="Groenewald J.Z."/>
            <person name="Haridas S."/>
            <person name="LaButti K.M."/>
            <person name="Lipzen A."/>
            <person name="Martin F.M."/>
            <person name="Barry K."/>
            <person name="Grigoriev I.V."/>
            <person name="Crous P.W."/>
            <person name="Seidl M.F."/>
        </authorList>
    </citation>
    <scope>NUCLEOTIDE SEQUENCE [LARGE SCALE GENOMIC DNA]</scope>
    <source>
        <strain evidence="2 3">CBS 129764</strain>
    </source>
</reference>
<feature type="region of interest" description="Disordered" evidence="1">
    <location>
        <begin position="71"/>
        <end position="106"/>
    </location>
</feature>
<keyword evidence="3" id="KW-1185">Reference proteome</keyword>
<accession>A0ABR1XN06</accession>
<comment type="caution">
    <text evidence="2">The sequence shown here is derived from an EMBL/GenBank/DDBJ whole genome shotgun (WGS) entry which is preliminary data.</text>
</comment>
<evidence type="ECO:0000313" key="3">
    <source>
        <dbReference type="Proteomes" id="UP001456524"/>
    </source>
</evidence>